<dbReference type="EMBL" id="CADCWO010000230">
    <property type="protein sequence ID" value="CAA9588522.1"/>
    <property type="molecule type" value="Genomic_DNA"/>
</dbReference>
<dbReference type="InterPro" id="IPR051285">
    <property type="entry name" value="NADH_oxidoreductase_modular"/>
</dbReference>
<gene>
    <name evidence="8" type="ORF">AVDCRST_MAG81-4762</name>
</gene>
<dbReference type="SUPFAM" id="SSF50475">
    <property type="entry name" value="FMN-binding split barrel"/>
    <property type="match status" value="1"/>
</dbReference>
<evidence type="ECO:0000256" key="6">
    <source>
        <dbReference type="ARBA" id="ARBA00025633"/>
    </source>
</evidence>
<dbReference type="InterPro" id="IPR036866">
    <property type="entry name" value="RibonucZ/Hydroxyglut_hydro"/>
</dbReference>
<dbReference type="Gene3D" id="3.40.50.360">
    <property type="match status" value="1"/>
</dbReference>
<dbReference type="PROSITE" id="PS50902">
    <property type="entry name" value="FLAVODOXIN_LIKE"/>
    <property type="match status" value="1"/>
</dbReference>
<keyword evidence="8" id="KW-0560">Oxidoreductase</keyword>
<dbReference type="Gene3D" id="2.30.110.10">
    <property type="entry name" value="Electron Transport, Fmn-binding Protein, Chain A"/>
    <property type="match status" value="1"/>
</dbReference>
<dbReference type="Pfam" id="PF19583">
    <property type="entry name" value="ODP"/>
    <property type="match status" value="1"/>
</dbReference>
<organism evidence="8">
    <name type="scientific">uncultured Synechococcales cyanobacterium</name>
    <dbReference type="NCBI Taxonomy" id="1936017"/>
    <lineage>
        <taxon>Bacteria</taxon>
        <taxon>Bacillati</taxon>
        <taxon>Cyanobacteriota</taxon>
        <taxon>Cyanophyceae</taxon>
        <taxon>Synechococcales</taxon>
        <taxon>environmental samples</taxon>
    </lineage>
</organism>
<sequence>MNGRVLNKPRDVQVLPIATGTMVVRSRSWTRLKFEIEYALQRGTTANTYLIQGAKTALIDPPGETFTEIFLQELQQRLDFQRLDYVVLGHVNPNRVATLKALLSLTGLSNITVVCSNPGAIALRNAWSGTADSDGPADQPLPKIQIMRGESTLDLGQGHQLQFIPTPSPRWPDSLCTYDPQTEILFSDKLFGAHVCGDQVFDEGWQALIEDRRYYYDCLMAPNARSVETALEKLTDLPVRLYAPGHGPIVRYGLIDLTRSYEKWNREQKIQETSVALLYASAYGNTATLGQAIARGITKAGVAVEAINCEVAAPEEIREAAEKCAGFIIGSPTLGGHMPTPVQTALGIVLATASKSKLAGVFGSYGWSGEAIDLIETKLQDAGYSFGFEPIRIKFKPTDATLQFCEEAGTDFAQSLKKAKKVREPRQSQPASSVEQAVGRIVGSLSVITAQRGDAKSAMLASWVSQATFTPPGLTIAVAKDRAIESLMHSGGRFALNVLAEGKHLGLMKHFLKPFGPGEDRFAGVETQEASNGSPILKDALAYLECRAESRMECGDHWLVYAVVENGSLLQPNALTAIHHRKSGTRY</sequence>
<evidence type="ECO:0000259" key="7">
    <source>
        <dbReference type="PROSITE" id="PS50902"/>
    </source>
</evidence>
<dbReference type="GO" id="GO:0010181">
    <property type="term" value="F:FMN binding"/>
    <property type="evidence" value="ECO:0007669"/>
    <property type="project" value="InterPro"/>
</dbReference>
<dbReference type="InterPro" id="IPR045761">
    <property type="entry name" value="ODP_dom"/>
</dbReference>
<feature type="domain" description="Flavodoxin-like" evidence="7">
    <location>
        <begin position="275"/>
        <end position="413"/>
    </location>
</feature>
<dbReference type="SMART" id="SM00849">
    <property type="entry name" value="Lactamase_B"/>
    <property type="match status" value="1"/>
</dbReference>
<dbReference type="PANTHER" id="PTHR32145">
    <property type="entry name" value="DIFLAVIN FLAVOPROTEIN A 2-RELATED"/>
    <property type="match status" value="1"/>
</dbReference>
<dbReference type="PANTHER" id="PTHR32145:SF32">
    <property type="entry name" value="DIFLAVIN FLAVOPROTEIN A 4-RELATED"/>
    <property type="match status" value="1"/>
</dbReference>
<evidence type="ECO:0000256" key="5">
    <source>
        <dbReference type="ARBA" id="ARBA00022982"/>
    </source>
</evidence>
<dbReference type="Pfam" id="PF00258">
    <property type="entry name" value="Flavodoxin_1"/>
    <property type="match status" value="1"/>
</dbReference>
<dbReference type="InterPro" id="IPR029039">
    <property type="entry name" value="Flavoprotein-like_sf"/>
</dbReference>
<dbReference type="GO" id="GO:0016646">
    <property type="term" value="F:oxidoreductase activity, acting on the CH-NH group of donors, NAD or NADP as acceptor"/>
    <property type="evidence" value="ECO:0007669"/>
    <property type="project" value="UniProtKB-ARBA"/>
</dbReference>
<comment type="similarity">
    <text evidence="3">In the N-terminal section; belongs to the zinc metallo-hydrolase group 3 family.</text>
</comment>
<keyword evidence="4" id="KW-0813">Transport</keyword>
<name>A0A6J4VUB8_9CYAN</name>
<dbReference type="CDD" id="cd07709">
    <property type="entry name" value="flavodiiron_proteins_MBL-fold"/>
    <property type="match status" value="1"/>
</dbReference>
<dbReference type="InterPro" id="IPR012349">
    <property type="entry name" value="Split_barrel_FMN-bd"/>
</dbReference>
<accession>A0A6J4VUB8</accession>
<reference evidence="8" key="1">
    <citation type="submission" date="2020-02" db="EMBL/GenBank/DDBJ databases">
        <authorList>
            <person name="Meier V. D."/>
        </authorList>
    </citation>
    <scope>NUCLEOTIDE SEQUENCE</scope>
    <source>
        <strain evidence="8">AVDCRST_MAG81</strain>
    </source>
</reference>
<evidence type="ECO:0000256" key="2">
    <source>
        <dbReference type="ARBA" id="ARBA00006098"/>
    </source>
</evidence>
<protein>
    <submittedName>
        <fullName evidence="8">NAD(P)H-quinone oxidoreductase chain 5</fullName>
        <ecNumber evidence="8">1.6.5.2</ecNumber>
    </submittedName>
</protein>
<keyword evidence="5" id="KW-0249">Electron transport</keyword>
<dbReference type="Gene3D" id="3.60.15.10">
    <property type="entry name" value="Ribonuclease Z/Hydroxyacylglutathione hydrolase-like"/>
    <property type="match status" value="1"/>
</dbReference>
<dbReference type="SMART" id="SM00903">
    <property type="entry name" value="Flavin_Reduct"/>
    <property type="match status" value="1"/>
</dbReference>
<dbReference type="Pfam" id="PF01613">
    <property type="entry name" value="Flavin_Reduct"/>
    <property type="match status" value="1"/>
</dbReference>
<dbReference type="EC" id="1.6.5.2" evidence="8"/>
<dbReference type="InterPro" id="IPR001279">
    <property type="entry name" value="Metallo-B-lactamas"/>
</dbReference>
<comment type="cofactor">
    <cofactor evidence="1">
        <name>Fe cation</name>
        <dbReference type="ChEBI" id="CHEBI:24875"/>
    </cofactor>
</comment>
<evidence type="ECO:0000256" key="3">
    <source>
        <dbReference type="ARBA" id="ARBA00007121"/>
    </source>
</evidence>
<dbReference type="SUPFAM" id="SSF56281">
    <property type="entry name" value="Metallo-hydrolase/oxidoreductase"/>
    <property type="match status" value="1"/>
</dbReference>
<dbReference type="InterPro" id="IPR002563">
    <property type="entry name" value="Flavin_Rdtase-like_dom"/>
</dbReference>
<comment type="function">
    <text evidence="6">Mediates electron transfer from NADH to oxygen, reducing it to water. This modular protein has 3 redox cofactors, in other organisms the same activity requires 2 or 3 proteins.</text>
</comment>
<evidence type="ECO:0000256" key="1">
    <source>
        <dbReference type="ARBA" id="ARBA00001962"/>
    </source>
</evidence>
<comment type="similarity">
    <text evidence="2">In the C-terminal section; belongs to the flavodoxin reductase family.</text>
</comment>
<evidence type="ECO:0000313" key="8">
    <source>
        <dbReference type="EMBL" id="CAA9588522.1"/>
    </source>
</evidence>
<dbReference type="GO" id="GO:0003955">
    <property type="term" value="F:NAD(P)H dehydrogenase (quinone) activity"/>
    <property type="evidence" value="ECO:0007669"/>
    <property type="project" value="UniProtKB-EC"/>
</dbReference>
<evidence type="ECO:0000256" key="4">
    <source>
        <dbReference type="ARBA" id="ARBA00022448"/>
    </source>
</evidence>
<dbReference type="InterPro" id="IPR008254">
    <property type="entry name" value="Flavodoxin/NO_synth"/>
</dbReference>
<proteinExistence type="inferred from homology"/>
<dbReference type="SUPFAM" id="SSF52218">
    <property type="entry name" value="Flavoproteins"/>
    <property type="match status" value="1"/>
</dbReference>
<dbReference type="AlphaFoldDB" id="A0A6J4VUB8"/>